<dbReference type="Pfam" id="PF00155">
    <property type="entry name" value="Aminotran_1_2"/>
    <property type="match status" value="1"/>
</dbReference>
<dbReference type="CDD" id="cd00609">
    <property type="entry name" value="AAT_like"/>
    <property type="match status" value="1"/>
</dbReference>
<dbReference type="EC" id="2.6.1.-" evidence="8"/>
<dbReference type="InterPro" id="IPR050859">
    <property type="entry name" value="Class-I_PLP-dep_aminotransf"/>
</dbReference>
<proteinExistence type="inferred from homology"/>
<dbReference type="FunFam" id="3.40.640.10:FF:000053">
    <property type="entry name" value="Aminotransferase, class I"/>
    <property type="match status" value="1"/>
</dbReference>
<dbReference type="Proteomes" id="UP000585638">
    <property type="component" value="Unassembled WGS sequence"/>
</dbReference>
<name>A0A7W9KRX6_9PSEU</name>
<evidence type="ECO:0000259" key="7">
    <source>
        <dbReference type="Pfam" id="PF00155"/>
    </source>
</evidence>
<dbReference type="GO" id="GO:0030170">
    <property type="term" value="F:pyridoxal phosphate binding"/>
    <property type="evidence" value="ECO:0007669"/>
    <property type="project" value="InterPro"/>
</dbReference>
<comment type="similarity">
    <text evidence="2">Belongs to the class-I pyridoxal-phosphate-dependent aminotransferase family.</text>
</comment>
<sequence>MIDWTTRLARRASTTPDLIGGILALAGARDLINFSGGFPDPSLFATDVVGDIARKLIENDAAVALQYSSSEGIASTREALADRLAATDGRRPADAELMVTSGGIDAITLIAKSMLDPGDVVVVEEPSYLGAVSGFMAFDPTLRGVPLDGDGLDVDALATLLRELPTPPKLVYTIPDFQNPSGRTMSVERRTALVELCRQHGILIVEDVAYSQLGFDDAPRPSLWSLGPDVVVQIGTFSKVFFPGVRLGWAVGPAAVVAQLSIAKQNSDQCAGALGQRMLEEYLRAGHLDEHLPLARALYRSRASALTGALERHFDGLATWTVPQGGFFSWLHVPGVDTMALAVVARESRVAFVPGSGFFAESRDNEHLRLSYSRISESDIEEGVVRLAAAVRSLRETS</sequence>
<dbReference type="GO" id="GO:1901605">
    <property type="term" value="P:alpha-amino acid metabolic process"/>
    <property type="evidence" value="ECO:0007669"/>
    <property type="project" value="TreeGrafter"/>
</dbReference>
<comment type="subunit">
    <text evidence="3">Homodimer.</text>
</comment>
<dbReference type="InterPro" id="IPR015421">
    <property type="entry name" value="PyrdxlP-dep_Trfase_major"/>
</dbReference>
<dbReference type="EMBL" id="JACHIR010000002">
    <property type="protein sequence ID" value="MBB5897288.1"/>
    <property type="molecule type" value="Genomic_DNA"/>
</dbReference>
<dbReference type="GO" id="GO:0008483">
    <property type="term" value="F:transaminase activity"/>
    <property type="evidence" value="ECO:0007669"/>
    <property type="project" value="UniProtKB-KW"/>
</dbReference>
<evidence type="ECO:0000313" key="9">
    <source>
        <dbReference type="Proteomes" id="UP000585638"/>
    </source>
</evidence>
<evidence type="ECO:0000256" key="2">
    <source>
        <dbReference type="ARBA" id="ARBA00007441"/>
    </source>
</evidence>
<evidence type="ECO:0000256" key="6">
    <source>
        <dbReference type="ARBA" id="ARBA00022898"/>
    </source>
</evidence>
<comment type="caution">
    <text evidence="8">The sequence shown here is derived from an EMBL/GenBank/DDBJ whole genome shotgun (WGS) entry which is preliminary data.</text>
</comment>
<evidence type="ECO:0000313" key="8">
    <source>
        <dbReference type="EMBL" id="MBB5897288.1"/>
    </source>
</evidence>
<reference evidence="8 9" key="1">
    <citation type="submission" date="2020-08" db="EMBL/GenBank/DDBJ databases">
        <title>Sequencing the genomes of 1000 actinobacteria strains.</title>
        <authorList>
            <person name="Klenk H.-P."/>
        </authorList>
    </citation>
    <scope>NUCLEOTIDE SEQUENCE [LARGE SCALE GENOMIC DNA]</scope>
    <source>
        <strain evidence="8 9">DSM 43851</strain>
    </source>
</reference>
<dbReference type="InterPro" id="IPR015424">
    <property type="entry name" value="PyrdxlP-dep_Trfase"/>
</dbReference>
<dbReference type="RefSeq" id="WP_184869731.1">
    <property type="nucleotide sequence ID" value="NZ_BAAAWY010000057.1"/>
</dbReference>
<feature type="domain" description="Aminotransferase class I/classII large" evidence="7">
    <location>
        <begin position="46"/>
        <end position="387"/>
    </location>
</feature>
<dbReference type="PANTHER" id="PTHR42790">
    <property type="entry name" value="AMINOTRANSFERASE"/>
    <property type="match status" value="1"/>
</dbReference>
<dbReference type="InterPro" id="IPR015422">
    <property type="entry name" value="PyrdxlP-dep_Trfase_small"/>
</dbReference>
<keyword evidence="4 8" id="KW-0032">Aminotransferase</keyword>
<comment type="cofactor">
    <cofactor evidence="1">
        <name>pyridoxal 5'-phosphate</name>
        <dbReference type="ChEBI" id="CHEBI:597326"/>
    </cofactor>
</comment>
<dbReference type="Gene3D" id="3.90.1150.10">
    <property type="entry name" value="Aspartate Aminotransferase, domain 1"/>
    <property type="match status" value="1"/>
</dbReference>
<keyword evidence="6" id="KW-0663">Pyridoxal phosphate</keyword>
<evidence type="ECO:0000256" key="3">
    <source>
        <dbReference type="ARBA" id="ARBA00011738"/>
    </source>
</evidence>
<dbReference type="SUPFAM" id="SSF53383">
    <property type="entry name" value="PLP-dependent transferases"/>
    <property type="match status" value="1"/>
</dbReference>
<evidence type="ECO:0000256" key="1">
    <source>
        <dbReference type="ARBA" id="ARBA00001933"/>
    </source>
</evidence>
<dbReference type="PANTHER" id="PTHR42790:SF19">
    <property type="entry name" value="KYNURENINE_ALPHA-AMINOADIPATE AMINOTRANSFERASE, MITOCHONDRIAL"/>
    <property type="match status" value="1"/>
</dbReference>
<keyword evidence="9" id="KW-1185">Reference proteome</keyword>
<accession>A0A7W9KRX6</accession>
<organism evidence="8 9">
    <name type="scientific">Kutzneria kofuensis</name>
    <dbReference type="NCBI Taxonomy" id="103725"/>
    <lineage>
        <taxon>Bacteria</taxon>
        <taxon>Bacillati</taxon>
        <taxon>Actinomycetota</taxon>
        <taxon>Actinomycetes</taxon>
        <taxon>Pseudonocardiales</taxon>
        <taxon>Pseudonocardiaceae</taxon>
        <taxon>Kutzneria</taxon>
    </lineage>
</organism>
<evidence type="ECO:0000256" key="4">
    <source>
        <dbReference type="ARBA" id="ARBA00022576"/>
    </source>
</evidence>
<gene>
    <name evidence="8" type="ORF">BJ998_008547</name>
</gene>
<dbReference type="AlphaFoldDB" id="A0A7W9KRX6"/>
<keyword evidence="5 8" id="KW-0808">Transferase</keyword>
<evidence type="ECO:0000256" key="5">
    <source>
        <dbReference type="ARBA" id="ARBA00022679"/>
    </source>
</evidence>
<dbReference type="InterPro" id="IPR004839">
    <property type="entry name" value="Aminotransferase_I/II_large"/>
</dbReference>
<dbReference type="Gene3D" id="3.40.640.10">
    <property type="entry name" value="Type I PLP-dependent aspartate aminotransferase-like (Major domain)"/>
    <property type="match status" value="1"/>
</dbReference>
<protein>
    <submittedName>
        <fullName evidence="8">2-aminoadipate transaminase</fullName>
        <ecNumber evidence="8">2.6.1.-</ecNumber>
    </submittedName>
</protein>